<feature type="disulfide bond" evidence="6">
    <location>
        <begin position="516"/>
        <end position="525"/>
    </location>
</feature>
<evidence type="ECO:0000313" key="10">
    <source>
        <dbReference type="Proteomes" id="UP000198287"/>
    </source>
</evidence>
<feature type="domain" description="EGF-like" evidence="8">
    <location>
        <begin position="196"/>
        <end position="232"/>
    </location>
</feature>
<sequence length="744" mass="82021">MALSSHFIITTTLLITMITGKEQKNPCTRNQCLNGGHCTPIDNFSSACICPSTFHGDLCQFRNFCAYSPCKNRGSCEPFEDSGVCSCLFGFEGTYCERKAEDVLLSEKNYDGGRDNADEDVKSAGLFTFMKTVKKSSWRDKVAFDPCYVPEGGGLIRCLNGGKCIPLVRRVGIVPGEGNQYECECTGKFTGPYCEFENACFSSPCKNGGSCQSFEDSGVCRCPVGFGGSFCEEIETGHKPSRIKKLTTEPVLKPPSKDDICYRYTKTRSHPCSHHGECISLNATHFECLCTEKYSGDSCQYRNPCYTFECLNGGTCEVKYDASGICNCAPGFMGTYCEEKLFKDEPEEIDVVTEKSSATRLCLNGGTFAHLKGSPSSSSSSYECICPSNFTGRWCEFLNACGSSPCLNGGSCEPMEDSGICTCPIGFKGTFCGEIDDTRKTRVERLGRTFPLVRKQIKEGIRISDDKEVWFQGGKEIRNLKKIDHCDNSETNSEKPVCLNGGRCVILDEEMYGCDCPIAFSGSVCQFEDVCASAPCINGGTCESLGSSGVCSCPPEWTGQFCEDELLPEVKQKISGSKSSKLLEQGVQGSGYALLVEGQDENNLEPPYSMLGHLYKSKLPKNPASSEFLSLKPKEYYQDHELEERRQVIRIPGFEDINSSMIRIASDGTVYVRQPRRKKDSKTKVDQSKSSILIDLKDQSTNKNNHSLDHIVDASIVKVMPNGELFIKMKIPKKSHGENLLHNM</sequence>
<keyword evidence="2 7" id="KW-0732">Signal</keyword>
<evidence type="ECO:0000256" key="2">
    <source>
        <dbReference type="ARBA" id="ARBA00022729"/>
    </source>
</evidence>
<feature type="domain" description="EGF-like" evidence="8">
    <location>
        <begin position="301"/>
        <end position="338"/>
    </location>
</feature>
<feature type="disulfide bond" evidence="6">
    <location>
        <begin position="87"/>
        <end position="96"/>
    </location>
</feature>
<feature type="domain" description="EGF-like" evidence="8">
    <location>
        <begin position="257"/>
        <end position="300"/>
    </location>
</feature>
<accession>A0A226ETJ4</accession>
<dbReference type="PROSITE" id="PS00022">
    <property type="entry name" value="EGF_1"/>
    <property type="match status" value="10"/>
</dbReference>
<feature type="domain" description="EGF-like" evidence="8">
    <location>
        <begin position="482"/>
        <end position="526"/>
    </location>
</feature>
<dbReference type="GO" id="GO:0032991">
    <property type="term" value="C:protein-containing complex"/>
    <property type="evidence" value="ECO:0007669"/>
    <property type="project" value="TreeGrafter"/>
</dbReference>
<feature type="domain" description="EGF-like" evidence="8">
    <location>
        <begin position="23"/>
        <end position="60"/>
    </location>
</feature>
<dbReference type="PROSITE" id="PS01186">
    <property type="entry name" value="EGF_2"/>
    <property type="match status" value="4"/>
</dbReference>
<dbReference type="InterPro" id="IPR013032">
    <property type="entry name" value="EGF-like_CS"/>
</dbReference>
<feature type="domain" description="EGF-like" evidence="8">
    <location>
        <begin position="348"/>
        <end position="396"/>
    </location>
</feature>
<dbReference type="Pfam" id="PF12661">
    <property type="entry name" value="hEGF"/>
    <property type="match status" value="1"/>
</dbReference>
<dbReference type="SMART" id="SM00181">
    <property type="entry name" value="EGF"/>
    <property type="match status" value="10"/>
</dbReference>
<dbReference type="EMBL" id="LNIX01000002">
    <property type="protein sequence ID" value="OXA60550.1"/>
    <property type="molecule type" value="Genomic_DNA"/>
</dbReference>
<dbReference type="Gene3D" id="2.10.25.10">
    <property type="entry name" value="Laminin"/>
    <property type="match status" value="10"/>
</dbReference>
<reference evidence="9 10" key="1">
    <citation type="submission" date="2015-12" db="EMBL/GenBank/DDBJ databases">
        <title>The genome of Folsomia candida.</title>
        <authorList>
            <person name="Faddeeva A."/>
            <person name="Derks M.F."/>
            <person name="Anvar Y."/>
            <person name="Smit S."/>
            <person name="Van Straalen N."/>
            <person name="Roelofs D."/>
        </authorList>
    </citation>
    <scope>NUCLEOTIDE SEQUENCE [LARGE SCALE GENOMIC DNA]</scope>
    <source>
        <strain evidence="9 10">VU population</strain>
        <tissue evidence="9">Whole body</tissue>
    </source>
</reference>
<dbReference type="GO" id="GO:0048056">
    <property type="term" value="P:R3/R4 cell differentiation"/>
    <property type="evidence" value="ECO:0007669"/>
    <property type="project" value="UniProtKB-ARBA"/>
</dbReference>
<keyword evidence="4 6" id="KW-1015">Disulfide bond</keyword>
<evidence type="ECO:0000256" key="5">
    <source>
        <dbReference type="ARBA" id="ARBA00023180"/>
    </source>
</evidence>
<dbReference type="PROSITE" id="PS50026">
    <property type="entry name" value="EGF_3"/>
    <property type="match status" value="10"/>
</dbReference>
<gene>
    <name evidence="9" type="ORF">Fcan01_04176</name>
</gene>
<feature type="disulfide bond" evidence="6">
    <location>
        <begin position="423"/>
        <end position="432"/>
    </location>
</feature>
<dbReference type="Proteomes" id="UP000198287">
    <property type="component" value="Unassembled WGS sequence"/>
</dbReference>
<feature type="domain" description="EGF-like" evidence="8">
    <location>
        <begin position="61"/>
        <end position="97"/>
    </location>
</feature>
<evidence type="ECO:0000256" key="6">
    <source>
        <dbReference type="PROSITE-ProRule" id="PRU00076"/>
    </source>
</evidence>
<dbReference type="SUPFAM" id="SSF57196">
    <property type="entry name" value="EGF/Laminin"/>
    <property type="match status" value="9"/>
</dbReference>
<dbReference type="InterPro" id="IPR000742">
    <property type="entry name" value="EGF"/>
</dbReference>
<organism evidence="9 10">
    <name type="scientific">Folsomia candida</name>
    <name type="common">Springtail</name>
    <dbReference type="NCBI Taxonomy" id="158441"/>
    <lineage>
        <taxon>Eukaryota</taxon>
        <taxon>Metazoa</taxon>
        <taxon>Ecdysozoa</taxon>
        <taxon>Arthropoda</taxon>
        <taxon>Hexapoda</taxon>
        <taxon>Collembola</taxon>
        <taxon>Entomobryomorpha</taxon>
        <taxon>Isotomoidea</taxon>
        <taxon>Isotomidae</taxon>
        <taxon>Proisotominae</taxon>
        <taxon>Folsomia</taxon>
    </lineage>
</organism>
<dbReference type="GO" id="GO:0050769">
    <property type="term" value="P:positive regulation of neurogenesis"/>
    <property type="evidence" value="ECO:0007669"/>
    <property type="project" value="UniProtKB-ARBA"/>
</dbReference>
<proteinExistence type="predicted"/>
<feature type="domain" description="EGF-like" evidence="8">
    <location>
        <begin position="143"/>
        <end position="195"/>
    </location>
</feature>
<feature type="disulfide bond" evidence="6">
    <location>
        <begin position="185"/>
        <end position="194"/>
    </location>
</feature>
<keyword evidence="5" id="KW-0325">Glycoprotein</keyword>
<dbReference type="FunFam" id="2.10.25.10:FF:000012">
    <property type="entry name" value="Delta-like protein"/>
    <property type="match status" value="1"/>
</dbReference>
<evidence type="ECO:0000256" key="7">
    <source>
        <dbReference type="SAM" id="SignalP"/>
    </source>
</evidence>
<comment type="caution">
    <text evidence="9">The sequence shown here is derived from an EMBL/GenBank/DDBJ whole genome shotgun (WGS) entry which is preliminary data.</text>
</comment>
<feature type="disulfide bond" evidence="6">
    <location>
        <begin position="553"/>
        <end position="562"/>
    </location>
</feature>
<feature type="disulfide bond" evidence="6">
    <location>
        <begin position="50"/>
        <end position="59"/>
    </location>
</feature>
<evidence type="ECO:0000259" key="8">
    <source>
        <dbReference type="PROSITE" id="PS50026"/>
    </source>
</evidence>
<dbReference type="GO" id="GO:0007411">
    <property type="term" value="P:axon guidance"/>
    <property type="evidence" value="ECO:0007669"/>
    <property type="project" value="UniProtKB-ARBA"/>
</dbReference>
<evidence type="ECO:0000256" key="1">
    <source>
        <dbReference type="ARBA" id="ARBA00022536"/>
    </source>
</evidence>
<dbReference type="GO" id="GO:0005509">
    <property type="term" value="F:calcium ion binding"/>
    <property type="evidence" value="ECO:0007669"/>
    <property type="project" value="InterPro"/>
</dbReference>
<dbReference type="Pfam" id="PF00008">
    <property type="entry name" value="EGF"/>
    <property type="match status" value="4"/>
</dbReference>
<keyword evidence="3" id="KW-0677">Repeat</keyword>
<dbReference type="InterPro" id="IPR051022">
    <property type="entry name" value="Notch_Cell-Fate_Det"/>
</dbReference>
<evidence type="ECO:0000313" key="9">
    <source>
        <dbReference type="EMBL" id="OXA60550.1"/>
    </source>
</evidence>
<name>A0A226ETJ4_FOLCA</name>
<dbReference type="STRING" id="158441.A0A226ETJ4"/>
<dbReference type="GO" id="GO:0007157">
    <property type="term" value="P:heterophilic cell-cell adhesion via plasma membrane cell adhesion molecules"/>
    <property type="evidence" value="ECO:0007669"/>
    <property type="project" value="TreeGrafter"/>
</dbReference>
<dbReference type="SMART" id="SM00179">
    <property type="entry name" value="EGF_CA"/>
    <property type="match status" value="7"/>
</dbReference>
<comment type="caution">
    <text evidence="6">Lacks conserved residue(s) required for the propagation of feature annotation.</text>
</comment>
<dbReference type="OrthoDB" id="283575at2759"/>
<dbReference type="CDD" id="cd00054">
    <property type="entry name" value="EGF_CA"/>
    <property type="match status" value="2"/>
</dbReference>
<dbReference type="InterPro" id="IPR001881">
    <property type="entry name" value="EGF-like_Ca-bd_dom"/>
</dbReference>
<dbReference type="AlphaFoldDB" id="A0A226ETJ4"/>
<feature type="domain" description="EGF-like" evidence="8">
    <location>
        <begin position="397"/>
        <end position="433"/>
    </location>
</feature>
<feature type="signal peptide" evidence="7">
    <location>
        <begin position="1"/>
        <end position="23"/>
    </location>
</feature>
<feature type="disulfide bond" evidence="6">
    <location>
        <begin position="386"/>
        <end position="395"/>
    </location>
</feature>
<dbReference type="GO" id="GO:0016318">
    <property type="term" value="P:ommatidial rotation"/>
    <property type="evidence" value="ECO:0007669"/>
    <property type="project" value="UniProtKB-ARBA"/>
</dbReference>
<evidence type="ECO:0000256" key="4">
    <source>
        <dbReference type="ARBA" id="ARBA00023157"/>
    </source>
</evidence>
<protein>
    <submittedName>
        <fullName evidence="9">Neurogenic locus notch protein 3</fullName>
    </submittedName>
</protein>
<feature type="chain" id="PRO_5013189169" evidence="7">
    <location>
        <begin position="24"/>
        <end position="744"/>
    </location>
</feature>
<feature type="disulfide bond" evidence="6">
    <location>
        <begin position="290"/>
        <end position="299"/>
    </location>
</feature>
<keyword evidence="10" id="KW-1185">Reference proteome</keyword>
<dbReference type="GO" id="GO:0005886">
    <property type="term" value="C:plasma membrane"/>
    <property type="evidence" value="ECO:0007669"/>
    <property type="project" value="TreeGrafter"/>
</dbReference>
<dbReference type="PANTHER" id="PTHR24049:SF22">
    <property type="entry name" value="DROSOPHILA CRUMBS HOMOLOG"/>
    <property type="match status" value="1"/>
</dbReference>
<evidence type="ECO:0000256" key="3">
    <source>
        <dbReference type="ARBA" id="ARBA00022737"/>
    </source>
</evidence>
<feature type="disulfide bond" evidence="6">
    <location>
        <begin position="222"/>
        <end position="231"/>
    </location>
</feature>
<feature type="domain" description="EGF-like" evidence="8">
    <location>
        <begin position="527"/>
        <end position="563"/>
    </location>
</feature>
<dbReference type="GO" id="GO:0045197">
    <property type="term" value="P:establishment or maintenance of epithelial cell apical/basal polarity"/>
    <property type="evidence" value="ECO:0007669"/>
    <property type="project" value="TreeGrafter"/>
</dbReference>
<dbReference type="OMA" id="FSSACIC"/>
<dbReference type="PANTHER" id="PTHR24049">
    <property type="entry name" value="CRUMBS FAMILY MEMBER"/>
    <property type="match status" value="1"/>
</dbReference>
<keyword evidence="1 6" id="KW-0245">EGF-like domain</keyword>
<feature type="disulfide bond" evidence="6">
    <location>
        <begin position="328"/>
        <end position="337"/>
    </location>
</feature>
<dbReference type="GO" id="GO:0120035">
    <property type="term" value="P:regulation of plasma membrane bounded cell projection organization"/>
    <property type="evidence" value="ECO:0007669"/>
    <property type="project" value="UniProtKB-ARBA"/>
</dbReference>